<dbReference type="RefSeq" id="WP_008789609.1">
    <property type="nucleotide sequence ID" value="NZ_AKCB01000001.1"/>
</dbReference>
<organism evidence="1 2">
    <name type="scientific">Coprobacillus cateniformis</name>
    <dbReference type="NCBI Taxonomy" id="100884"/>
    <lineage>
        <taxon>Bacteria</taxon>
        <taxon>Bacillati</taxon>
        <taxon>Bacillota</taxon>
        <taxon>Erysipelotrichia</taxon>
        <taxon>Erysipelotrichales</taxon>
        <taxon>Coprobacillaceae</taxon>
        <taxon>Coprobacillus</taxon>
    </lineage>
</organism>
<dbReference type="EMBL" id="ADKX01000039">
    <property type="protein sequence ID" value="EFW04238.1"/>
    <property type="molecule type" value="Genomic_DNA"/>
</dbReference>
<protein>
    <submittedName>
        <fullName evidence="1">Uncharacterized protein</fullName>
    </submittedName>
</protein>
<dbReference type="eggNOG" id="ENOG502ZXZB">
    <property type="taxonomic scope" value="Bacteria"/>
</dbReference>
<name>E7GCM9_9FIRM</name>
<dbReference type="HOGENOM" id="CLU_2129224_0_0_9"/>
<accession>E7GCM9</accession>
<keyword evidence="2" id="KW-1185">Reference proteome</keyword>
<dbReference type="AlphaFoldDB" id="E7GCM9"/>
<gene>
    <name evidence="1" type="ORF">HMPREF9488_02521</name>
</gene>
<dbReference type="Proteomes" id="UP000003157">
    <property type="component" value="Unassembled WGS sequence"/>
</dbReference>
<evidence type="ECO:0000313" key="2">
    <source>
        <dbReference type="Proteomes" id="UP000003157"/>
    </source>
</evidence>
<evidence type="ECO:0000313" key="1">
    <source>
        <dbReference type="EMBL" id="EFW04238.1"/>
    </source>
</evidence>
<reference evidence="1 2" key="1">
    <citation type="submission" date="2010-12" db="EMBL/GenBank/DDBJ databases">
        <title>The Genome Sequence of Coprobacillus sp. strain 29_1.</title>
        <authorList>
            <consortium name="The Broad Institute Genome Sequencing Platform"/>
            <person name="Earl A."/>
            <person name="Ward D."/>
            <person name="Feldgarden M."/>
            <person name="Gevers D."/>
            <person name="Daigneault M."/>
            <person name="Sibley C.D."/>
            <person name="White A."/>
            <person name="Strauss J."/>
            <person name="Allen-Vercoe E."/>
            <person name="Young S.K."/>
            <person name="Zeng Q."/>
            <person name="Gargeya S."/>
            <person name="Fitzgerald M."/>
            <person name="Haas B."/>
            <person name="Abouelleil A."/>
            <person name="Alvarado L."/>
            <person name="Arachchi H.M."/>
            <person name="Berlin A."/>
            <person name="Brown A."/>
            <person name="Chapman S.B."/>
            <person name="Chen Z."/>
            <person name="Dunbar C."/>
            <person name="Freedman E."/>
            <person name="Gearin G."/>
            <person name="Gellesch M."/>
            <person name="Goldberg J."/>
            <person name="Griggs A."/>
            <person name="Gujja S."/>
            <person name="Heilman E."/>
            <person name="Heiman D."/>
            <person name="Howarth C."/>
            <person name="Larson L."/>
            <person name="Lui A."/>
            <person name="MacDonald P.J.P."/>
            <person name="Mehta T."/>
            <person name="Montmayeur A."/>
            <person name="Murphy C."/>
            <person name="Neiman D."/>
            <person name="Pearson M."/>
            <person name="Priest M."/>
            <person name="Roberts A."/>
            <person name="Saif S."/>
            <person name="Shea T."/>
            <person name="Shenoy N."/>
            <person name="Sisk P."/>
            <person name="Stolte C."/>
            <person name="Sykes S."/>
            <person name="White J."/>
            <person name="Yandava C."/>
            <person name="Nusbaum C."/>
            <person name="Birren B."/>
        </authorList>
    </citation>
    <scope>NUCLEOTIDE SEQUENCE [LARGE SCALE GENOMIC DNA]</scope>
    <source>
        <strain evidence="1 2">29_1</strain>
    </source>
</reference>
<dbReference type="GeneID" id="78228106"/>
<comment type="caution">
    <text evidence="1">The sequence shown here is derived from an EMBL/GenBank/DDBJ whole genome shotgun (WGS) entry which is preliminary data.</text>
</comment>
<proteinExistence type="predicted"/>
<dbReference type="STRING" id="100884.GCA_000269565_00174"/>
<sequence length="113" mass="13598">MENQEKLRLYKRALRDYQRIASDFNEHKSYTYNQFKDYFQPYGTDMGSVFVIERGVVKVYLIPYHKELLSSQSCDCSLSLHIVIYRIQENFKEEIDSLSLPMLKWKIMNLDNK</sequence>